<evidence type="ECO:0000313" key="2">
    <source>
        <dbReference type="Proteomes" id="UP000219546"/>
    </source>
</evidence>
<dbReference type="AlphaFoldDB" id="A0A285D3I6"/>
<dbReference type="NCBIfam" id="TIGR01484">
    <property type="entry name" value="HAD-SF-IIB"/>
    <property type="match status" value="1"/>
</dbReference>
<dbReference type="Proteomes" id="UP000219546">
    <property type="component" value="Unassembled WGS sequence"/>
</dbReference>
<dbReference type="SFLD" id="SFLDS00003">
    <property type="entry name" value="Haloacid_Dehalogenase"/>
    <property type="match status" value="1"/>
</dbReference>
<gene>
    <name evidence="1" type="ORF">SAMN05877753_10941</name>
</gene>
<dbReference type="Gene3D" id="3.30.1240.10">
    <property type="match status" value="1"/>
</dbReference>
<dbReference type="InterPro" id="IPR000150">
    <property type="entry name" value="Cof"/>
</dbReference>
<dbReference type="EMBL" id="OAOP01000009">
    <property type="protein sequence ID" value="SNX74339.1"/>
    <property type="molecule type" value="Genomic_DNA"/>
</dbReference>
<dbReference type="GO" id="GO:0005829">
    <property type="term" value="C:cytosol"/>
    <property type="evidence" value="ECO:0007669"/>
    <property type="project" value="TreeGrafter"/>
</dbReference>
<evidence type="ECO:0008006" key="3">
    <source>
        <dbReference type="Google" id="ProtNLM"/>
    </source>
</evidence>
<dbReference type="GO" id="GO:0016791">
    <property type="term" value="F:phosphatase activity"/>
    <property type="evidence" value="ECO:0007669"/>
    <property type="project" value="TreeGrafter"/>
</dbReference>
<dbReference type="InterPro" id="IPR023214">
    <property type="entry name" value="HAD_sf"/>
</dbReference>
<sequence>MTYKILFLDIDGTILQPDHTYSESTRDAISQIKKQGIDVFIATGRPLHEINELAHELNIDSFIGYNGAYAVYKNKKILEEPMEAKHIKRFLEIAKAYDHEMVMYTSQKNYYTALDHPLVQNFNKLFDLTQNALFTNTVINQILGMTVMNVTASSQVPLYELDENIRLSQVHAEGAEHAYDIIRTNVNKGVAVKKVLDFLNIPKEQSIAFGDGMNDKEMMECVGEGFAMGNAHPDLFQYAKHITTSVTDSGIFNGLKTLGLVK</sequence>
<dbReference type="InterPro" id="IPR006379">
    <property type="entry name" value="HAD-SF_hydro_IIB"/>
</dbReference>
<protein>
    <recommendedName>
        <fullName evidence="3">Cof subfamily protein (Haloacid dehalogenase superfamily)/HAD superfamily hydrolase (TIGR01484 family)</fullName>
    </recommendedName>
</protein>
<dbReference type="SFLD" id="SFLDG01140">
    <property type="entry name" value="C2.B:_Phosphomannomutase_and_P"/>
    <property type="match status" value="1"/>
</dbReference>
<reference evidence="1 2" key="1">
    <citation type="submission" date="2017-08" db="EMBL/GenBank/DDBJ databases">
        <authorList>
            <person name="de Groot N.N."/>
        </authorList>
    </citation>
    <scope>NUCLEOTIDE SEQUENCE [LARGE SCALE GENOMIC DNA]</scope>
    <source>
        <strain evidence="1 2">JC228</strain>
    </source>
</reference>
<keyword evidence="2" id="KW-1185">Reference proteome</keyword>
<dbReference type="OrthoDB" id="9810101at2"/>
<dbReference type="InterPro" id="IPR036412">
    <property type="entry name" value="HAD-like_sf"/>
</dbReference>
<name>A0A285D3I6_9BACI</name>
<dbReference type="GO" id="GO:0000287">
    <property type="term" value="F:magnesium ion binding"/>
    <property type="evidence" value="ECO:0007669"/>
    <property type="project" value="TreeGrafter"/>
</dbReference>
<proteinExistence type="predicted"/>
<dbReference type="SUPFAM" id="SSF56784">
    <property type="entry name" value="HAD-like"/>
    <property type="match status" value="1"/>
</dbReference>
<dbReference type="PANTHER" id="PTHR10000:SF25">
    <property type="entry name" value="PHOSPHATASE YKRA-RELATED"/>
    <property type="match status" value="1"/>
</dbReference>
<dbReference type="Pfam" id="PF08282">
    <property type="entry name" value="Hydrolase_3"/>
    <property type="match status" value="1"/>
</dbReference>
<accession>A0A285D3I6</accession>
<dbReference type="RefSeq" id="WP_097159893.1">
    <property type="nucleotide sequence ID" value="NZ_JBEPMQ010000009.1"/>
</dbReference>
<dbReference type="NCBIfam" id="TIGR00099">
    <property type="entry name" value="Cof-subfamily"/>
    <property type="match status" value="1"/>
</dbReference>
<dbReference type="PANTHER" id="PTHR10000">
    <property type="entry name" value="PHOSPHOSERINE PHOSPHATASE"/>
    <property type="match status" value="1"/>
</dbReference>
<dbReference type="PROSITE" id="PS01229">
    <property type="entry name" value="COF_2"/>
    <property type="match status" value="1"/>
</dbReference>
<dbReference type="Gene3D" id="3.40.50.1000">
    <property type="entry name" value="HAD superfamily/HAD-like"/>
    <property type="match status" value="1"/>
</dbReference>
<evidence type="ECO:0000313" key="1">
    <source>
        <dbReference type="EMBL" id="SNX74339.1"/>
    </source>
</evidence>
<organism evidence="1 2">
    <name type="scientific">Bacillus oleivorans</name>
    <dbReference type="NCBI Taxonomy" id="1448271"/>
    <lineage>
        <taxon>Bacteria</taxon>
        <taxon>Bacillati</taxon>
        <taxon>Bacillota</taxon>
        <taxon>Bacilli</taxon>
        <taxon>Bacillales</taxon>
        <taxon>Bacillaceae</taxon>
        <taxon>Bacillus</taxon>
    </lineage>
</organism>